<feature type="domain" description="DUF4158" evidence="1">
    <location>
        <begin position="30"/>
        <end position="111"/>
    </location>
</feature>
<evidence type="ECO:0000313" key="3">
    <source>
        <dbReference type="Proteomes" id="UP000268684"/>
    </source>
</evidence>
<sequence>MSDGVWGRWDTARDSCPRRQLRAGAEITLDQWEAYGQRDQTHREHVIELQSGLQARPLAVANYRSAVRSLVDLAMQTDKGIVLAHTLIEHLRRQAILLPGADVIERICAEAITRAARRIYNVLMDPLSDEQRLGQGHRRHLVHDLTLLQ</sequence>
<name>A0AAJ5NE61_9BURK</name>
<reference evidence="2 3" key="1">
    <citation type="submission" date="2017-11" db="EMBL/GenBank/DDBJ databases">
        <authorList>
            <person name="Seth-Smith MB H."/>
        </authorList>
    </citation>
    <scope>NUCLEOTIDE SEQUENCE [LARGE SCALE GENOMIC DNA]</scope>
    <source>
        <strain evidence="2">E</strain>
    </source>
</reference>
<organism evidence="2 3">
    <name type="scientific">Burkholderia stabilis</name>
    <dbReference type="NCBI Taxonomy" id="95485"/>
    <lineage>
        <taxon>Bacteria</taxon>
        <taxon>Pseudomonadati</taxon>
        <taxon>Pseudomonadota</taxon>
        <taxon>Betaproteobacteria</taxon>
        <taxon>Burkholderiales</taxon>
        <taxon>Burkholderiaceae</taxon>
        <taxon>Burkholderia</taxon>
        <taxon>Burkholderia cepacia complex</taxon>
    </lineage>
</organism>
<proteinExistence type="predicted"/>
<dbReference type="Proteomes" id="UP000268684">
    <property type="component" value="Chromosome III"/>
</dbReference>
<protein>
    <submittedName>
        <fullName evidence="2">Transposase and inactivated derivatives, TnpA family</fullName>
    </submittedName>
</protein>
<accession>A0AAJ5NE61</accession>
<dbReference type="Pfam" id="PF13700">
    <property type="entry name" value="DUF4158"/>
    <property type="match status" value="1"/>
</dbReference>
<keyword evidence="3" id="KW-1185">Reference proteome</keyword>
<evidence type="ECO:0000313" key="2">
    <source>
        <dbReference type="EMBL" id="VBB16484.1"/>
    </source>
</evidence>
<dbReference type="InterPro" id="IPR025296">
    <property type="entry name" value="DUF4158"/>
</dbReference>
<gene>
    <name evidence="2" type="ORF">BSTAB16_6689</name>
</gene>
<dbReference type="AlphaFoldDB" id="A0AAJ5NE61"/>
<evidence type="ECO:0000259" key="1">
    <source>
        <dbReference type="Pfam" id="PF13700"/>
    </source>
</evidence>
<dbReference type="EMBL" id="LR025744">
    <property type="protein sequence ID" value="VBB16484.1"/>
    <property type="molecule type" value="Genomic_DNA"/>
</dbReference>